<name>A0A5N4CGA2_CAMDR</name>
<keyword evidence="3" id="KW-1185">Reference proteome</keyword>
<feature type="region of interest" description="Disordered" evidence="1">
    <location>
        <begin position="14"/>
        <end position="73"/>
    </location>
</feature>
<sequence>MFLWIMIPCHSLGSEQPWSKSPARSLLRGKGEKREEEGAIEEHACERDRGLERGVEEGVGGPLTHQLLNSSVT</sequence>
<organism evidence="2 3">
    <name type="scientific">Camelus dromedarius</name>
    <name type="common">Dromedary</name>
    <name type="synonym">Arabian camel</name>
    <dbReference type="NCBI Taxonomy" id="9838"/>
    <lineage>
        <taxon>Eukaryota</taxon>
        <taxon>Metazoa</taxon>
        <taxon>Chordata</taxon>
        <taxon>Craniata</taxon>
        <taxon>Vertebrata</taxon>
        <taxon>Euteleostomi</taxon>
        <taxon>Mammalia</taxon>
        <taxon>Eutheria</taxon>
        <taxon>Laurasiatheria</taxon>
        <taxon>Artiodactyla</taxon>
        <taxon>Tylopoda</taxon>
        <taxon>Camelidae</taxon>
        <taxon>Camelus</taxon>
    </lineage>
</organism>
<dbReference type="Proteomes" id="UP000299084">
    <property type="component" value="Unassembled WGS sequence"/>
</dbReference>
<evidence type="ECO:0000313" key="3">
    <source>
        <dbReference type="Proteomes" id="UP000299084"/>
    </source>
</evidence>
<feature type="compositionally biased region" description="Basic and acidic residues" evidence="1">
    <location>
        <begin position="29"/>
        <end position="56"/>
    </location>
</feature>
<dbReference type="AlphaFoldDB" id="A0A5N4CGA2"/>
<accession>A0A5N4CGA2</accession>
<gene>
    <name evidence="2" type="ORF">Cadr_000026125</name>
</gene>
<evidence type="ECO:0000313" key="2">
    <source>
        <dbReference type="EMBL" id="KAB1257394.1"/>
    </source>
</evidence>
<protein>
    <submittedName>
        <fullName evidence="2">Uncharacterized protein</fullName>
    </submittedName>
</protein>
<reference evidence="2 3" key="1">
    <citation type="journal article" date="2019" name="Mol. Ecol. Resour.">
        <title>Improving Illumina assemblies with Hi-C and long reads: an example with the North African dromedary.</title>
        <authorList>
            <person name="Elbers J.P."/>
            <person name="Rogers M.F."/>
            <person name="Perelman P.L."/>
            <person name="Proskuryakova A.A."/>
            <person name="Serdyukova N.A."/>
            <person name="Johnson W.E."/>
            <person name="Horin P."/>
            <person name="Corander J."/>
            <person name="Murphy D."/>
            <person name="Burger P.A."/>
        </authorList>
    </citation>
    <scope>NUCLEOTIDE SEQUENCE [LARGE SCALE GENOMIC DNA]</scope>
    <source>
        <strain evidence="2">Drom800</strain>
        <tissue evidence="2">Blood</tissue>
    </source>
</reference>
<comment type="caution">
    <text evidence="2">The sequence shown here is derived from an EMBL/GenBank/DDBJ whole genome shotgun (WGS) entry which is preliminary data.</text>
</comment>
<proteinExistence type="predicted"/>
<evidence type="ECO:0000256" key="1">
    <source>
        <dbReference type="SAM" id="MobiDB-lite"/>
    </source>
</evidence>
<dbReference type="EMBL" id="JWIN03000027">
    <property type="protein sequence ID" value="KAB1257394.1"/>
    <property type="molecule type" value="Genomic_DNA"/>
</dbReference>